<reference evidence="3" key="1">
    <citation type="submission" date="2016-10" db="EMBL/GenBank/DDBJ databases">
        <authorList>
            <person name="Varghese N."/>
            <person name="Submissions S."/>
        </authorList>
    </citation>
    <scope>NUCLEOTIDE SEQUENCE [LARGE SCALE GENOMIC DNA]</scope>
    <source>
        <strain evidence="3">DSM 27839</strain>
    </source>
</reference>
<protein>
    <recommendedName>
        <fullName evidence="1">Glycosyltransferase 61 catalytic domain-containing protein</fullName>
    </recommendedName>
</protein>
<dbReference type="Pfam" id="PF04577">
    <property type="entry name" value="Glyco_transf_61"/>
    <property type="match status" value="1"/>
</dbReference>
<dbReference type="RefSeq" id="WP_074738559.1">
    <property type="nucleotide sequence ID" value="NZ_FNNP01000010.1"/>
</dbReference>
<evidence type="ECO:0000313" key="2">
    <source>
        <dbReference type="EMBL" id="SDX72356.1"/>
    </source>
</evidence>
<dbReference type="OrthoDB" id="6935590at2"/>
<dbReference type="InterPro" id="IPR049625">
    <property type="entry name" value="Glyco_transf_61_cat"/>
</dbReference>
<proteinExistence type="predicted"/>
<evidence type="ECO:0000313" key="3">
    <source>
        <dbReference type="Proteomes" id="UP000183400"/>
    </source>
</evidence>
<dbReference type="STRING" id="985054.SAMN05444358_1108"/>
<feature type="domain" description="Glycosyltransferase 61 catalytic" evidence="1">
    <location>
        <begin position="151"/>
        <end position="293"/>
    </location>
</feature>
<name>A0A1H3E113_9RHOB</name>
<dbReference type="GO" id="GO:0016757">
    <property type="term" value="F:glycosyltransferase activity"/>
    <property type="evidence" value="ECO:0007669"/>
    <property type="project" value="InterPro"/>
</dbReference>
<organism evidence="2 3">
    <name type="scientific">Ruegeria halocynthiae</name>
    <dbReference type="NCBI Taxonomy" id="985054"/>
    <lineage>
        <taxon>Bacteria</taxon>
        <taxon>Pseudomonadati</taxon>
        <taxon>Pseudomonadota</taxon>
        <taxon>Alphaproteobacteria</taxon>
        <taxon>Rhodobacterales</taxon>
        <taxon>Roseobacteraceae</taxon>
        <taxon>Ruegeria</taxon>
    </lineage>
</organism>
<dbReference type="AlphaFoldDB" id="A0A1H3E113"/>
<sequence>MISFNPLFDKLSTIVHRPVHSILTQSDDRWEVAQADDNHVPPAVFLPGQLERIEDTEFAPVDAVIRSFRGDFVVHESPTYAHRFRDVDLVDGVIYSKQGRHHLRARQSRSISYNKPTEAMSGVMYESWIGNRWFGSWLREDCLTYLLTEPFGQPVTTASEPSGHVPRYESLLGMAPKRITNVHFDELILFEDLPNNSGKADRARDARKRLLAGKTIEPLPGVFILRGQSGDARVLENERQIAEKLSDTYGFHILDPASASVDQIALICGQANIIAGVEGSHLAHGLVMMPPHATLFVIQPPSRTVAVLKVVTDRQDQRYAFVVGEGTQHKFRVDWEDIRRTLDLLG</sequence>
<evidence type="ECO:0000259" key="1">
    <source>
        <dbReference type="Pfam" id="PF04577"/>
    </source>
</evidence>
<accession>A0A1H3E113</accession>
<keyword evidence="3" id="KW-1185">Reference proteome</keyword>
<gene>
    <name evidence="2" type="ORF">SAMN05444358_1108</name>
</gene>
<dbReference type="Proteomes" id="UP000183400">
    <property type="component" value="Unassembled WGS sequence"/>
</dbReference>
<dbReference type="EMBL" id="FNNP01000010">
    <property type="protein sequence ID" value="SDX72356.1"/>
    <property type="molecule type" value="Genomic_DNA"/>
</dbReference>